<dbReference type="EMBL" id="VSSQ01043801">
    <property type="protein sequence ID" value="MPM97531.1"/>
    <property type="molecule type" value="Genomic_DNA"/>
</dbReference>
<reference evidence="1" key="1">
    <citation type="submission" date="2019-08" db="EMBL/GenBank/DDBJ databases">
        <authorList>
            <person name="Kucharzyk K."/>
            <person name="Murdoch R.W."/>
            <person name="Higgins S."/>
            <person name="Loffler F."/>
        </authorList>
    </citation>
    <scope>NUCLEOTIDE SEQUENCE</scope>
</reference>
<accession>A0A645E7Q4</accession>
<comment type="caution">
    <text evidence="1">The sequence shown here is derived from an EMBL/GenBank/DDBJ whole genome shotgun (WGS) entry which is preliminary data.</text>
</comment>
<gene>
    <name evidence="1" type="ORF">SDC9_144705</name>
</gene>
<evidence type="ECO:0000313" key="1">
    <source>
        <dbReference type="EMBL" id="MPM97531.1"/>
    </source>
</evidence>
<dbReference type="AlphaFoldDB" id="A0A645E7Q4"/>
<name>A0A645E7Q4_9ZZZZ</name>
<sequence length="132" mass="13789">MVASGQIRGHREAGLPDQRPVDLAWFDHVVALAEVADLAVFEPQPDLGGMAVHDVGLDVSGVAFADHDDRGQTATPGFQFEFGDRGLSAGLGGGVHTHCGHHRDDGVLGYLSVSSLPVPEVGGDAEFLGEHI</sequence>
<organism evidence="1">
    <name type="scientific">bioreactor metagenome</name>
    <dbReference type="NCBI Taxonomy" id="1076179"/>
    <lineage>
        <taxon>unclassified sequences</taxon>
        <taxon>metagenomes</taxon>
        <taxon>ecological metagenomes</taxon>
    </lineage>
</organism>
<proteinExistence type="predicted"/>
<protein>
    <submittedName>
        <fullName evidence="1">Uncharacterized protein</fullName>
    </submittedName>
</protein>